<evidence type="ECO:0000256" key="2">
    <source>
        <dbReference type="PROSITE-ProRule" id="PRU01161"/>
    </source>
</evidence>
<evidence type="ECO:0000313" key="4">
    <source>
        <dbReference type="EMBL" id="CAA9263008.1"/>
    </source>
</evidence>
<dbReference type="Pfam" id="PF01734">
    <property type="entry name" value="Patatin"/>
    <property type="match status" value="1"/>
</dbReference>
<keyword evidence="2" id="KW-0378">Hydrolase</keyword>
<dbReference type="InterPro" id="IPR016035">
    <property type="entry name" value="Acyl_Trfase/lysoPLipase"/>
</dbReference>
<dbReference type="InterPro" id="IPR002641">
    <property type="entry name" value="PNPLA_dom"/>
</dbReference>
<comment type="caution">
    <text evidence="2">Lacks conserved residue(s) required for the propagation of feature annotation.</text>
</comment>
<feature type="active site" description="Nucleophile" evidence="2">
    <location>
        <position position="51"/>
    </location>
</feature>
<feature type="domain" description="PNPLA" evidence="3">
    <location>
        <begin position="8"/>
        <end position="247"/>
    </location>
</feature>
<feature type="active site" description="Proton acceptor" evidence="2">
    <location>
        <position position="234"/>
    </location>
</feature>
<evidence type="ECO:0000259" key="3">
    <source>
        <dbReference type="PROSITE" id="PS51635"/>
    </source>
</evidence>
<dbReference type="GO" id="GO:0016787">
    <property type="term" value="F:hydrolase activity"/>
    <property type="evidence" value="ECO:0007669"/>
    <property type="project" value="UniProtKB-UniRule"/>
</dbReference>
<evidence type="ECO:0000256" key="1">
    <source>
        <dbReference type="ARBA" id="ARBA00023098"/>
    </source>
</evidence>
<dbReference type="SUPFAM" id="SSF52151">
    <property type="entry name" value="FabD/lysophospholipase-like"/>
    <property type="match status" value="1"/>
</dbReference>
<keyword evidence="1 2" id="KW-0443">Lipid metabolism</keyword>
<proteinExistence type="predicted"/>
<dbReference type="Gene3D" id="3.40.1090.10">
    <property type="entry name" value="Cytosolic phospholipase A2 catalytic domain"/>
    <property type="match status" value="1"/>
</dbReference>
<dbReference type="GO" id="GO:0016042">
    <property type="term" value="P:lipid catabolic process"/>
    <property type="evidence" value="ECO:0007669"/>
    <property type="project" value="UniProtKB-UniRule"/>
</dbReference>
<keyword evidence="2" id="KW-0442">Lipid degradation</keyword>
<reference evidence="4" key="1">
    <citation type="submission" date="2020-02" db="EMBL/GenBank/DDBJ databases">
        <authorList>
            <person name="Meier V. D."/>
        </authorList>
    </citation>
    <scope>NUCLEOTIDE SEQUENCE</scope>
    <source>
        <strain evidence="4">AVDCRST_MAG50</strain>
    </source>
</reference>
<feature type="short sequence motif" description="DGA/G" evidence="2">
    <location>
        <begin position="234"/>
        <end position="236"/>
    </location>
</feature>
<accession>A0A6J4IV92</accession>
<dbReference type="AlphaFoldDB" id="A0A6J4IV92"/>
<organism evidence="4">
    <name type="scientific">uncultured Acidimicrobiales bacterium</name>
    <dbReference type="NCBI Taxonomy" id="310071"/>
    <lineage>
        <taxon>Bacteria</taxon>
        <taxon>Bacillati</taxon>
        <taxon>Actinomycetota</taxon>
        <taxon>Acidimicrobiia</taxon>
        <taxon>Acidimicrobiales</taxon>
        <taxon>environmental samples</taxon>
    </lineage>
</organism>
<protein>
    <recommendedName>
        <fullName evidence="3">PNPLA domain-containing protein</fullName>
    </recommendedName>
</protein>
<gene>
    <name evidence="4" type="ORF">AVDCRST_MAG50-2868</name>
</gene>
<feature type="short sequence motif" description="GXSXG" evidence="2">
    <location>
        <begin position="49"/>
        <end position="53"/>
    </location>
</feature>
<dbReference type="PROSITE" id="PS51635">
    <property type="entry name" value="PNPLA"/>
    <property type="match status" value="1"/>
</dbReference>
<sequence>MGRCRLALTISGAVALGAYEAGALAALLVGVQRLLREPDPPVQVDVMAGASAGSITALLAARTLLNGYDPVHVMEEAWVRTPQVERLLQGAGTAAPLSLDGLQRRATGLLSPGPGHEVGVVQEVPIAVHMTLANLHGLQYRIPVVDGGPRPAIPATTYLDWGRFTLQPRDPVEAYTEPAAASPVAVALASGANAVGFPPRLLNRRQRSARQDADGYEDNAIVNLPEDGLLWYTDGGTVDNQPIGRALELVHRVDAGSGTWSARPAESERLMVLVHPHPTAAGPTDDSPWAGRSRPAWLKTLARAYQLHTTQTLFADVFTMQRTNSRLVWANRLHNALAAELGRLSGEDADRWRHALQGVLDSIEADRSTIRAVSGRPAREADTAELSLEELLVEVLQATTGLAGKSVVSVTEITPERLLTGDVRVEDLLAGEFLSRFGGFLHEPLRRRDFDLGYRSTLEWMRDGGLTGHDGRGLSPQHVELALSAAVERYQPAPLVVERGRPDLPLRAHVAAARVLTRAAGIAVWERLRG</sequence>
<dbReference type="EMBL" id="CADCTF010000134">
    <property type="protein sequence ID" value="CAA9263008.1"/>
    <property type="molecule type" value="Genomic_DNA"/>
</dbReference>
<name>A0A6J4IV92_9ACTN</name>